<keyword evidence="4 7" id="KW-0863">Zinc-finger</keyword>
<dbReference type="GO" id="GO:0000981">
    <property type="term" value="F:DNA-binding transcription factor activity, RNA polymerase II-specific"/>
    <property type="evidence" value="ECO:0007669"/>
    <property type="project" value="TreeGrafter"/>
</dbReference>
<evidence type="ECO:0000259" key="11">
    <source>
        <dbReference type="PROSITE" id="PS51915"/>
    </source>
</evidence>
<evidence type="ECO:0000256" key="4">
    <source>
        <dbReference type="ARBA" id="ARBA00022771"/>
    </source>
</evidence>
<evidence type="ECO:0000256" key="5">
    <source>
        <dbReference type="ARBA" id="ARBA00022833"/>
    </source>
</evidence>
<dbReference type="PROSITE" id="PS51915">
    <property type="entry name" value="ZAD"/>
    <property type="match status" value="1"/>
</dbReference>
<evidence type="ECO:0000256" key="7">
    <source>
        <dbReference type="PROSITE-ProRule" id="PRU00042"/>
    </source>
</evidence>
<feature type="binding site" evidence="8">
    <location>
        <position position="7"/>
    </location>
    <ligand>
        <name>Zn(2+)</name>
        <dbReference type="ChEBI" id="CHEBI:29105"/>
    </ligand>
</feature>
<evidence type="ECO:0000256" key="1">
    <source>
        <dbReference type="ARBA" id="ARBA00004123"/>
    </source>
</evidence>
<dbReference type="EMBL" id="WJQU01002118">
    <property type="protein sequence ID" value="KAJ6633299.1"/>
    <property type="molecule type" value="Genomic_DNA"/>
</dbReference>
<dbReference type="Gene3D" id="3.30.160.60">
    <property type="entry name" value="Classic Zinc Finger"/>
    <property type="match status" value="5"/>
</dbReference>
<dbReference type="PROSITE" id="PS00028">
    <property type="entry name" value="ZINC_FINGER_C2H2_1"/>
    <property type="match status" value="6"/>
</dbReference>
<dbReference type="Pfam" id="PF00096">
    <property type="entry name" value="zf-C2H2"/>
    <property type="match status" value="4"/>
</dbReference>
<dbReference type="Proteomes" id="UP001151699">
    <property type="component" value="Unassembled WGS sequence"/>
</dbReference>
<protein>
    <submittedName>
        <fullName evidence="12">Zinc finger and BTB domain-containing protein 41</fullName>
    </submittedName>
</protein>
<dbReference type="InterPro" id="IPR036236">
    <property type="entry name" value="Znf_C2H2_sf"/>
</dbReference>
<evidence type="ECO:0000256" key="6">
    <source>
        <dbReference type="ARBA" id="ARBA00023242"/>
    </source>
</evidence>
<sequence length="404" mass="47256">MSICRSCLCSLNKPTDAVNIFDDLYKNNNLSILLPELFNIKLEFNDEITKNICKRCAKKIVEFHEFYIMYVESDRKLRTLNETECKPTVESFEFDSENTVVHEVSAVIKKEDCAEPIPSKEDEEESEIDSREMDETNDELPEENVDESNLVSRTKEKKPKRFKSLWECFACHKTYKSVKTIRKHSKNCNQTTSNYKTTYYHKTIDDEFVCNVCNKSFKSRQSVNAHIQRHIGQKLLCNICGKYLSNRNNLTKHYKTVHLKEKRYQCPQCQKRYDSGYRLRIHQNSHEGIRLFGCPLCPQRFITSSALSRHKKTVHKQGELYECNICFRKFNIAYNLRAHMVTHTGIRPHNCQYCKADFQRKHKLVSHLKDVHGIDSTTLETTSSSSNLMWSEAESVNKGITPIM</sequence>
<evidence type="ECO:0000313" key="12">
    <source>
        <dbReference type="EMBL" id="KAJ6633299.1"/>
    </source>
</evidence>
<dbReference type="GO" id="GO:0005634">
    <property type="term" value="C:nucleus"/>
    <property type="evidence" value="ECO:0007669"/>
    <property type="project" value="UniProtKB-SubCell"/>
</dbReference>
<feature type="domain" description="C2H2-type" evidence="10">
    <location>
        <begin position="349"/>
        <end position="377"/>
    </location>
</feature>
<comment type="subcellular location">
    <subcellularLocation>
        <location evidence="1">Nucleus</location>
    </subcellularLocation>
</comment>
<accession>A0A9Q0RVE9</accession>
<feature type="domain" description="C2H2-type" evidence="10">
    <location>
        <begin position="235"/>
        <end position="263"/>
    </location>
</feature>
<dbReference type="PROSITE" id="PS50157">
    <property type="entry name" value="ZINC_FINGER_C2H2_2"/>
    <property type="match status" value="6"/>
</dbReference>
<keyword evidence="13" id="KW-1185">Reference proteome</keyword>
<feature type="binding site" evidence="8">
    <location>
        <position position="4"/>
    </location>
    <ligand>
        <name>Zn(2+)</name>
        <dbReference type="ChEBI" id="CHEBI:29105"/>
    </ligand>
</feature>
<gene>
    <name evidence="12" type="primary">Zbtb41</name>
    <name evidence="12" type="ORF">Bhyg_16071</name>
</gene>
<dbReference type="Pfam" id="PF07776">
    <property type="entry name" value="zf-AD"/>
    <property type="match status" value="1"/>
</dbReference>
<dbReference type="SMART" id="SM00868">
    <property type="entry name" value="zf-AD"/>
    <property type="match status" value="1"/>
</dbReference>
<comment type="caution">
    <text evidence="12">The sequence shown here is derived from an EMBL/GenBank/DDBJ whole genome shotgun (WGS) entry which is preliminary data.</text>
</comment>
<evidence type="ECO:0000256" key="8">
    <source>
        <dbReference type="PROSITE-ProRule" id="PRU01263"/>
    </source>
</evidence>
<feature type="region of interest" description="Disordered" evidence="9">
    <location>
        <begin position="115"/>
        <end position="153"/>
    </location>
</feature>
<feature type="domain" description="C2H2-type" evidence="10">
    <location>
        <begin position="292"/>
        <end position="315"/>
    </location>
</feature>
<feature type="domain" description="C2H2-type" evidence="10">
    <location>
        <begin position="208"/>
        <end position="235"/>
    </location>
</feature>
<organism evidence="12 13">
    <name type="scientific">Pseudolycoriella hygida</name>
    <dbReference type="NCBI Taxonomy" id="35572"/>
    <lineage>
        <taxon>Eukaryota</taxon>
        <taxon>Metazoa</taxon>
        <taxon>Ecdysozoa</taxon>
        <taxon>Arthropoda</taxon>
        <taxon>Hexapoda</taxon>
        <taxon>Insecta</taxon>
        <taxon>Pterygota</taxon>
        <taxon>Neoptera</taxon>
        <taxon>Endopterygota</taxon>
        <taxon>Diptera</taxon>
        <taxon>Nematocera</taxon>
        <taxon>Sciaroidea</taxon>
        <taxon>Sciaridae</taxon>
        <taxon>Pseudolycoriella</taxon>
    </lineage>
</organism>
<keyword evidence="5 8" id="KW-0862">Zinc</keyword>
<name>A0A9Q0RVE9_9DIPT</name>
<dbReference type="GO" id="GO:0008270">
    <property type="term" value="F:zinc ion binding"/>
    <property type="evidence" value="ECO:0007669"/>
    <property type="project" value="UniProtKB-UniRule"/>
</dbReference>
<feature type="domain" description="ZAD" evidence="11">
    <location>
        <begin position="2"/>
        <end position="80"/>
    </location>
</feature>
<feature type="compositionally biased region" description="Acidic residues" evidence="9">
    <location>
        <begin position="135"/>
        <end position="146"/>
    </location>
</feature>
<dbReference type="SMART" id="SM00355">
    <property type="entry name" value="ZnF_C2H2"/>
    <property type="match status" value="7"/>
</dbReference>
<dbReference type="PANTHER" id="PTHR24394">
    <property type="entry name" value="ZINC FINGER PROTEIN"/>
    <property type="match status" value="1"/>
</dbReference>
<dbReference type="PANTHER" id="PTHR24394:SF29">
    <property type="entry name" value="MYONEURIN"/>
    <property type="match status" value="1"/>
</dbReference>
<feature type="binding site" evidence="8">
    <location>
        <position position="56"/>
    </location>
    <ligand>
        <name>Zn(2+)</name>
        <dbReference type="ChEBI" id="CHEBI:29105"/>
    </ligand>
</feature>
<feature type="binding site" evidence="8">
    <location>
        <position position="53"/>
    </location>
    <ligand>
        <name>Zn(2+)</name>
        <dbReference type="ChEBI" id="CHEBI:29105"/>
    </ligand>
</feature>
<feature type="domain" description="C2H2-type" evidence="10">
    <location>
        <begin position="321"/>
        <end position="348"/>
    </location>
</feature>
<keyword evidence="2 8" id="KW-0479">Metal-binding</keyword>
<dbReference type="Gene3D" id="3.40.1800.20">
    <property type="match status" value="1"/>
</dbReference>
<dbReference type="OrthoDB" id="8117402at2759"/>
<feature type="domain" description="C2H2-type" evidence="10">
    <location>
        <begin position="264"/>
        <end position="291"/>
    </location>
</feature>
<evidence type="ECO:0000259" key="10">
    <source>
        <dbReference type="PROSITE" id="PS50157"/>
    </source>
</evidence>
<evidence type="ECO:0000313" key="13">
    <source>
        <dbReference type="Proteomes" id="UP001151699"/>
    </source>
</evidence>
<evidence type="ECO:0000256" key="9">
    <source>
        <dbReference type="SAM" id="MobiDB-lite"/>
    </source>
</evidence>
<dbReference type="SUPFAM" id="SSF57716">
    <property type="entry name" value="Glucocorticoid receptor-like (DNA-binding domain)"/>
    <property type="match status" value="1"/>
</dbReference>
<dbReference type="AlphaFoldDB" id="A0A9Q0RVE9"/>
<dbReference type="InterPro" id="IPR012934">
    <property type="entry name" value="Znf_AD"/>
</dbReference>
<dbReference type="Pfam" id="PF13894">
    <property type="entry name" value="zf-C2H2_4"/>
    <property type="match status" value="1"/>
</dbReference>
<keyword evidence="6" id="KW-0539">Nucleus</keyword>
<evidence type="ECO:0000256" key="3">
    <source>
        <dbReference type="ARBA" id="ARBA00022737"/>
    </source>
</evidence>
<evidence type="ECO:0000256" key="2">
    <source>
        <dbReference type="ARBA" id="ARBA00022723"/>
    </source>
</evidence>
<proteinExistence type="predicted"/>
<dbReference type="InterPro" id="IPR013087">
    <property type="entry name" value="Znf_C2H2_type"/>
</dbReference>
<reference evidence="12" key="1">
    <citation type="submission" date="2022-07" db="EMBL/GenBank/DDBJ databases">
        <authorList>
            <person name="Trinca V."/>
            <person name="Uliana J.V.C."/>
            <person name="Torres T.T."/>
            <person name="Ward R.J."/>
            <person name="Monesi N."/>
        </authorList>
    </citation>
    <scope>NUCLEOTIDE SEQUENCE</scope>
    <source>
        <strain evidence="12">HSMRA1968</strain>
        <tissue evidence="12">Whole embryos</tissue>
    </source>
</reference>
<dbReference type="SUPFAM" id="SSF57667">
    <property type="entry name" value="beta-beta-alpha zinc fingers"/>
    <property type="match status" value="3"/>
</dbReference>
<keyword evidence="3" id="KW-0677">Repeat</keyword>